<comment type="caution">
    <text evidence="15">The sequence shown here is derived from an EMBL/GenBank/DDBJ whole genome shotgun (WGS) entry which is preliminary data.</text>
</comment>
<comment type="subcellular location">
    <subcellularLocation>
        <location evidence="2">Membrane</location>
        <topology evidence="2">Multi-pass membrane protein</topology>
    </subcellularLocation>
</comment>
<evidence type="ECO:0000256" key="3">
    <source>
        <dbReference type="ARBA" id="ARBA00022630"/>
    </source>
</evidence>
<gene>
    <name evidence="15" type="ORF">ACFSQ6_03280</name>
</gene>
<dbReference type="InterPro" id="IPR017927">
    <property type="entry name" value="FAD-bd_FR_type"/>
</dbReference>
<evidence type="ECO:0000256" key="12">
    <source>
        <dbReference type="ARBA" id="ARBA00023136"/>
    </source>
</evidence>
<dbReference type="Pfam" id="PF01794">
    <property type="entry name" value="Ferric_reduct"/>
    <property type="match status" value="1"/>
</dbReference>
<dbReference type="SUPFAM" id="SSF52343">
    <property type="entry name" value="Ferredoxin reductase-like, C-terminal NADP-linked domain"/>
    <property type="match status" value="1"/>
</dbReference>
<keyword evidence="5" id="KW-0001">2Fe-2S</keyword>
<dbReference type="CDD" id="cd06198">
    <property type="entry name" value="FNR_like_3"/>
    <property type="match status" value="1"/>
</dbReference>
<dbReference type="InterPro" id="IPR013112">
    <property type="entry name" value="FAD-bd_8"/>
</dbReference>
<dbReference type="Proteomes" id="UP001597418">
    <property type="component" value="Unassembled WGS sequence"/>
</dbReference>
<feature type="transmembrane region" description="Helical" evidence="13">
    <location>
        <begin position="82"/>
        <end position="105"/>
    </location>
</feature>
<dbReference type="PRINTS" id="PR00410">
    <property type="entry name" value="PHEHYDRXLASE"/>
</dbReference>
<evidence type="ECO:0000256" key="7">
    <source>
        <dbReference type="ARBA" id="ARBA00022827"/>
    </source>
</evidence>
<evidence type="ECO:0000256" key="5">
    <source>
        <dbReference type="ARBA" id="ARBA00022714"/>
    </source>
</evidence>
<dbReference type="PROSITE" id="PS51384">
    <property type="entry name" value="FAD_FR"/>
    <property type="match status" value="1"/>
</dbReference>
<comment type="cofactor">
    <cofactor evidence="1">
        <name>FAD</name>
        <dbReference type="ChEBI" id="CHEBI:57692"/>
    </cofactor>
</comment>
<evidence type="ECO:0000256" key="8">
    <source>
        <dbReference type="ARBA" id="ARBA00022989"/>
    </source>
</evidence>
<keyword evidence="16" id="KW-1185">Reference proteome</keyword>
<dbReference type="RefSeq" id="WP_082784943.1">
    <property type="nucleotide sequence ID" value="NZ_JBHUMB010000005.1"/>
</dbReference>
<sequence>MHYTYRNGFLWLFIYAGLSLLPLLLALTGSIPQVRQFWIELGVAFGFIGLGMMAVQFIFTGRFQKIAAVYSGDNVMQFHKQIGIISFLFVLAHPITLLLADFSYLSYFDPRVNFMRAISLSIVTISLFAIVGSSLWRQAMNLSYEKWRLIHGFLALAIVFIGLVHAIQVSHYMDPLWKKIILAMIICICMYLVVHTRIIRPYQNRKHAYKIVQVIEERNDCYTIALEATGKKMNYVPGQYCWVTINDTPFDLQQHPFSLCSSALDPQIQLTAKVLGDFTATWQDLKPGDTAYLEGPFGAFTPSASANLFFIMGGIGITPAMSMLRTLRDQKDERQIVLIYANSDWENITFREELDELSETLNLRLIHVLEEPEDDWDGEEGFVSQELLARYIPKEHDNYMFFICGPTPLMDITEISLHNLGISWKQIYSERFEMV</sequence>
<dbReference type="InterPro" id="IPR001433">
    <property type="entry name" value="OxRdtase_FAD/NAD-bd"/>
</dbReference>
<dbReference type="InterPro" id="IPR013130">
    <property type="entry name" value="Fe3_Rdtase_TM_dom"/>
</dbReference>
<evidence type="ECO:0000256" key="10">
    <source>
        <dbReference type="ARBA" id="ARBA00023004"/>
    </source>
</evidence>
<proteinExistence type="predicted"/>
<feature type="transmembrane region" description="Helical" evidence="13">
    <location>
        <begin position="180"/>
        <end position="199"/>
    </location>
</feature>
<dbReference type="Gene3D" id="2.40.30.10">
    <property type="entry name" value="Translation factors"/>
    <property type="match status" value="1"/>
</dbReference>
<keyword evidence="6" id="KW-0479">Metal-binding</keyword>
<keyword evidence="4 13" id="KW-0812">Transmembrane</keyword>
<evidence type="ECO:0000256" key="1">
    <source>
        <dbReference type="ARBA" id="ARBA00001974"/>
    </source>
</evidence>
<dbReference type="InterPro" id="IPR039261">
    <property type="entry name" value="FNR_nucleotide-bd"/>
</dbReference>
<accession>A0ABW5U9C9</accession>
<dbReference type="Gene3D" id="3.40.50.80">
    <property type="entry name" value="Nucleotide-binding domain of ferredoxin-NADP reductase (FNR) module"/>
    <property type="match status" value="1"/>
</dbReference>
<evidence type="ECO:0000256" key="13">
    <source>
        <dbReference type="SAM" id="Phobius"/>
    </source>
</evidence>
<evidence type="ECO:0000256" key="6">
    <source>
        <dbReference type="ARBA" id="ARBA00022723"/>
    </source>
</evidence>
<dbReference type="Pfam" id="PF00175">
    <property type="entry name" value="NAD_binding_1"/>
    <property type="match status" value="1"/>
</dbReference>
<protein>
    <submittedName>
        <fullName evidence="15">Ferric reductase-like transmembrane domain-containing protein</fullName>
    </submittedName>
</protein>
<dbReference type="PANTHER" id="PTHR47354:SF8">
    <property type="entry name" value="1,2-PHENYLACETYL-COA EPOXIDASE, SUBUNIT E"/>
    <property type="match status" value="1"/>
</dbReference>
<evidence type="ECO:0000256" key="2">
    <source>
        <dbReference type="ARBA" id="ARBA00004141"/>
    </source>
</evidence>
<keyword evidence="12 13" id="KW-0472">Membrane</keyword>
<evidence type="ECO:0000256" key="11">
    <source>
        <dbReference type="ARBA" id="ARBA00023014"/>
    </source>
</evidence>
<keyword evidence="3" id="KW-0285">Flavoprotein</keyword>
<keyword evidence="10" id="KW-0408">Iron</keyword>
<reference evidence="16" key="1">
    <citation type="journal article" date="2019" name="Int. J. Syst. Evol. Microbiol.">
        <title>The Global Catalogue of Microorganisms (GCM) 10K type strain sequencing project: providing services to taxonomists for standard genome sequencing and annotation.</title>
        <authorList>
            <consortium name="The Broad Institute Genomics Platform"/>
            <consortium name="The Broad Institute Genome Sequencing Center for Infectious Disease"/>
            <person name="Wu L."/>
            <person name="Ma J."/>
        </authorList>
    </citation>
    <scope>NUCLEOTIDE SEQUENCE [LARGE SCALE GENOMIC DNA]</scope>
    <source>
        <strain evidence="16">KCTC 42247</strain>
    </source>
</reference>
<evidence type="ECO:0000256" key="4">
    <source>
        <dbReference type="ARBA" id="ARBA00022692"/>
    </source>
</evidence>
<dbReference type="SUPFAM" id="SSF63380">
    <property type="entry name" value="Riboflavin synthase domain-like"/>
    <property type="match status" value="1"/>
</dbReference>
<dbReference type="InterPro" id="IPR017938">
    <property type="entry name" value="Riboflavin_synthase-like_b-brl"/>
</dbReference>
<dbReference type="PANTHER" id="PTHR47354">
    <property type="entry name" value="NADH OXIDOREDUCTASE HCR"/>
    <property type="match status" value="1"/>
</dbReference>
<feature type="domain" description="FAD-binding FR-type" evidence="14">
    <location>
        <begin position="204"/>
        <end position="303"/>
    </location>
</feature>
<dbReference type="EMBL" id="JBHUMB010000005">
    <property type="protein sequence ID" value="MFD2742408.1"/>
    <property type="molecule type" value="Genomic_DNA"/>
</dbReference>
<name>A0ABW5U9C9_9SPHI</name>
<feature type="transmembrane region" description="Helical" evidence="13">
    <location>
        <begin position="37"/>
        <end position="61"/>
    </location>
</feature>
<evidence type="ECO:0000313" key="16">
    <source>
        <dbReference type="Proteomes" id="UP001597418"/>
    </source>
</evidence>
<keyword evidence="8 13" id="KW-1133">Transmembrane helix</keyword>
<feature type="transmembrane region" description="Helical" evidence="13">
    <location>
        <begin position="12"/>
        <end position="31"/>
    </location>
</feature>
<keyword evidence="9" id="KW-0560">Oxidoreductase</keyword>
<evidence type="ECO:0000256" key="9">
    <source>
        <dbReference type="ARBA" id="ARBA00023002"/>
    </source>
</evidence>
<keyword evidence="7" id="KW-0274">FAD</keyword>
<keyword evidence="11" id="KW-0411">Iron-sulfur</keyword>
<dbReference type="Pfam" id="PF08022">
    <property type="entry name" value="FAD_binding_8"/>
    <property type="match status" value="1"/>
</dbReference>
<organism evidence="15 16">
    <name type="scientific">Sphingobacterium populi</name>
    <dbReference type="NCBI Taxonomy" id="1812824"/>
    <lineage>
        <taxon>Bacteria</taxon>
        <taxon>Pseudomonadati</taxon>
        <taxon>Bacteroidota</taxon>
        <taxon>Sphingobacteriia</taxon>
        <taxon>Sphingobacteriales</taxon>
        <taxon>Sphingobacteriaceae</taxon>
        <taxon>Sphingobacterium</taxon>
    </lineage>
</organism>
<evidence type="ECO:0000259" key="14">
    <source>
        <dbReference type="PROSITE" id="PS51384"/>
    </source>
</evidence>
<feature type="transmembrane region" description="Helical" evidence="13">
    <location>
        <begin position="148"/>
        <end position="168"/>
    </location>
</feature>
<evidence type="ECO:0000313" key="15">
    <source>
        <dbReference type="EMBL" id="MFD2742408.1"/>
    </source>
</evidence>
<feature type="transmembrane region" description="Helical" evidence="13">
    <location>
        <begin position="117"/>
        <end position="136"/>
    </location>
</feature>
<dbReference type="InterPro" id="IPR050415">
    <property type="entry name" value="MRET"/>
</dbReference>